<dbReference type="SUPFAM" id="SSF53098">
    <property type="entry name" value="Ribonuclease H-like"/>
    <property type="match status" value="1"/>
</dbReference>
<proteinExistence type="predicted"/>
<reference evidence="2" key="1">
    <citation type="journal article" date="2015" name="Nature">
        <title>Complex archaea that bridge the gap between prokaryotes and eukaryotes.</title>
        <authorList>
            <person name="Spang A."/>
            <person name="Saw J.H."/>
            <person name="Jorgensen S.L."/>
            <person name="Zaremba-Niedzwiedzka K."/>
            <person name="Martijn J."/>
            <person name="Lind A.E."/>
            <person name="van Eijk R."/>
            <person name="Schleper C."/>
            <person name="Guy L."/>
            <person name="Ettema T.J."/>
        </authorList>
    </citation>
    <scope>NUCLEOTIDE SEQUENCE</scope>
</reference>
<dbReference type="Pfam" id="PF13683">
    <property type="entry name" value="rve_3"/>
    <property type="match status" value="1"/>
</dbReference>
<protein>
    <recommendedName>
        <fullName evidence="1">Integrase catalytic domain-containing protein</fullName>
    </recommendedName>
</protein>
<evidence type="ECO:0000313" key="2">
    <source>
        <dbReference type="EMBL" id="KKK69640.1"/>
    </source>
</evidence>
<feature type="domain" description="Integrase catalytic" evidence="1">
    <location>
        <begin position="47"/>
        <end position="97"/>
    </location>
</feature>
<dbReference type="InterPro" id="IPR036397">
    <property type="entry name" value="RNaseH_sf"/>
</dbReference>
<dbReference type="Gene3D" id="3.30.420.10">
    <property type="entry name" value="Ribonuclease H-like superfamily/Ribonuclease H"/>
    <property type="match status" value="1"/>
</dbReference>
<dbReference type="GO" id="GO:0003676">
    <property type="term" value="F:nucleic acid binding"/>
    <property type="evidence" value="ECO:0007669"/>
    <property type="project" value="InterPro"/>
</dbReference>
<dbReference type="EMBL" id="LAZR01058552">
    <property type="protein sequence ID" value="KKK69640.1"/>
    <property type="molecule type" value="Genomic_DNA"/>
</dbReference>
<evidence type="ECO:0000259" key="1">
    <source>
        <dbReference type="Pfam" id="PF13683"/>
    </source>
</evidence>
<dbReference type="GO" id="GO:0015074">
    <property type="term" value="P:DNA integration"/>
    <property type="evidence" value="ECO:0007669"/>
    <property type="project" value="InterPro"/>
</dbReference>
<sequence>MLPLHYEGINIKWQGLASPRQGSIKPLPPIPEDHYNIKKISIKPNTSFVERFNGTIKNRTKTMRCFEGFYPCQTTLTAFQIYYNFLRPHMSLDGKTPAQAAGIDIEFPDRWVSLIRTALISS</sequence>
<name>A0A0F8Y7M2_9ZZZZ</name>
<comment type="caution">
    <text evidence="2">The sequence shown here is derived from an EMBL/GenBank/DDBJ whole genome shotgun (WGS) entry which is preliminary data.</text>
</comment>
<dbReference type="InterPro" id="IPR001584">
    <property type="entry name" value="Integrase_cat-core"/>
</dbReference>
<gene>
    <name evidence="2" type="ORF">LCGC14_2932010</name>
</gene>
<accession>A0A0F8Y7M2</accession>
<dbReference type="InterPro" id="IPR012337">
    <property type="entry name" value="RNaseH-like_sf"/>
</dbReference>
<dbReference type="AlphaFoldDB" id="A0A0F8Y7M2"/>
<organism evidence="2">
    <name type="scientific">marine sediment metagenome</name>
    <dbReference type="NCBI Taxonomy" id="412755"/>
    <lineage>
        <taxon>unclassified sequences</taxon>
        <taxon>metagenomes</taxon>
        <taxon>ecological metagenomes</taxon>
    </lineage>
</organism>